<name>A0ABD1AKF0_CARAN</name>
<dbReference type="SUPFAM" id="SSF81383">
    <property type="entry name" value="F-box domain"/>
    <property type="match status" value="1"/>
</dbReference>
<evidence type="ECO:0000313" key="3">
    <source>
        <dbReference type="EMBL" id="KAL1206601.1"/>
    </source>
</evidence>
<dbReference type="Pfam" id="PF24758">
    <property type="entry name" value="LRR_At5g56370"/>
    <property type="match status" value="1"/>
</dbReference>
<dbReference type="Gene3D" id="3.80.10.10">
    <property type="entry name" value="Ribonuclease Inhibitor"/>
    <property type="match status" value="1"/>
</dbReference>
<dbReference type="PANTHER" id="PTHR31293">
    <property type="entry name" value="RNI-LIKE SUPERFAMILY PROTEIN"/>
    <property type="match status" value="1"/>
</dbReference>
<dbReference type="SUPFAM" id="SSF52047">
    <property type="entry name" value="RNI-like"/>
    <property type="match status" value="1"/>
</dbReference>
<dbReference type="InterPro" id="IPR055411">
    <property type="entry name" value="LRR_FXL15/At3g58940/PEG3-like"/>
</dbReference>
<accession>A0ABD1AKF0</accession>
<organism evidence="3 4">
    <name type="scientific">Cardamine amara subsp. amara</name>
    <dbReference type="NCBI Taxonomy" id="228776"/>
    <lineage>
        <taxon>Eukaryota</taxon>
        <taxon>Viridiplantae</taxon>
        <taxon>Streptophyta</taxon>
        <taxon>Embryophyta</taxon>
        <taxon>Tracheophyta</taxon>
        <taxon>Spermatophyta</taxon>
        <taxon>Magnoliopsida</taxon>
        <taxon>eudicotyledons</taxon>
        <taxon>Gunneridae</taxon>
        <taxon>Pentapetalae</taxon>
        <taxon>rosids</taxon>
        <taxon>malvids</taxon>
        <taxon>Brassicales</taxon>
        <taxon>Brassicaceae</taxon>
        <taxon>Cardamineae</taxon>
        <taxon>Cardamine</taxon>
    </lineage>
</organism>
<dbReference type="InterPro" id="IPR032675">
    <property type="entry name" value="LRR_dom_sf"/>
</dbReference>
<dbReference type="InterPro" id="IPR001810">
    <property type="entry name" value="F-box_dom"/>
</dbReference>
<dbReference type="Pfam" id="PF00646">
    <property type="entry name" value="F-box"/>
    <property type="match status" value="1"/>
</dbReference>
<dbReference type="Gene3D" id="1.20.1280.50">
    <property type="match status" value="1"/>
</dbReference>
<reference evidence="3 4" key="1">
    <citation type="submission" date="2024-04" db="EMBL/GenBank/DDBJ databases">
        <title>Genome assembly C_amara_ONT_v2.</title>
        <authorList>
            <person name="Yant L."/>
            <person name="Moore C."/>
            <person name="Slenker M."/>
        </authorList>
    </citation>
    <scope>NUCLEOTIDE SEQUENCE [LARGE SCALE GENOMIC DNA]</scope>
    <source>
        <tissue evidence="3">Leaf</tissue>
    </source>
</reference>
<dbReference type="InterPro" id="IPR055294">
    <property type="entry name" value="FBL60-like"/>
</dbReference>
<evidence type="ECO:0000259" key="1">
    <source>
        <dbReference type="Pfam" id="PF00646"/>
    </source>
</evidence>
<protein>
    <submittedName>
        <fullName evidence="3">F-box/FBD/LRR-repeat protein</fullName>
    </submittedName>
</protein>
<dbReference type="AlphaFoldDB" id="A0ABD1AKF0"/>
<evidence type="ECO:0000259" key="2">
    <source>
        <dbReference type="Pfam" id="PF24758"/>
    </source>
</evidence>
<dbReference type="EMBL" id="JBANAX010000497">
    <property type="protein sequence ID" value="KAL1206601.1"/>
    <property type="molecule type" value="Genomic_DNA"/>
</dbReference>
<sequence>MDKINLLSDDLLLQILSLVPTKDVIMAASCVSKRWWSLCSLVTRLEYDDSNYYNSDSADYKSFTQFVYRTLMSNKAPALEKLHLNLGPKCHAVDVGIWIDIAVSHRVRELKVKIRLESGSPPVSLPSSLFTCETLENLTLIHCLVSDVPCCLPFLKSLRLEYVSNASLPKLLQGSPNLQSLRMLVENKEHGEEDITIALPRLQYLYFWDAREKMKSGVYVIEAPRLE</sequence>
<dbReference type="InterPro" id="IPR036047">
    <property type="entry name" value="F-box-like_dom_sf"/>
</dbReference>
<keyword evidence="4" id="KW-1185">Reference proteome</keyword>
<dbReference type="PANTHER" id="PTHR31293:SF12">
    <property type="entry name" value="RNI-LIKE SUPERFAMILY PROTEIN"/>
    <property type="match status" value="1"/>
</dbReference>
<dbReference type="Proteomes" id="UP001558713">
    <property type="component" value="Unassembled WGS sequence"/>
</dbReference>
<evidence type="ECO:0000313" key="4">
    <source>
        <dbReference type="Proteomes" id="UP001558713"/>
    </source>
</evidence>
<feature type="domain" description="F-box" evidence="1">
    <location>
        <begin position="5"/>
        <end position="39"/>
    </location>
</feature>
<gene>
    <name evidence="3" type="ORF">V5N11_027168</name>
</gene>
<proteinExistence type="predicted"/>
<feature type="domain" description="F-box/LRR-repeat protein 15/At3g58940/PEG3-like LRR" evidence="2">
    <location>
        <begin position="98"/>
        <end position="227"/>
    </location>
</feature>
<comment type="caution">
    <text evidence="3">The sequence shown here is derived from an EMBL/GenBank/DDBJ whole genome shotgun (WGS) entry which is preliminary data.</text>
</comment>